<accession>A0ACB9VRC7</accession>
<proteinExistence type="predicted"/>
<gene>
    <name evidence="1" type="ORF">KUCAC02_019945</name>
</gene>
<dbReference type="Proteomes" id="UP001057452">
    <property type="component" value="Chromosome 24"/>
</dbReference>
<reference evidence="1" key="1">
    <citation type="submission" date="2022-05" db="EMBL/GenBank/DDBJ databases">
        <title>Chromosome-level genome of Chaenocephalus aceratus.</title>
        <authorList>
            <person name="Park H."/>
        </authorList>
    </citation>
    <scope>NUCLEOTIDE SEQUENCE</scope>
    <source>
        <strain evidence="1">KU_202001</strain>
    </source>
</reference>
<evidence type="ECO:0000313" key="1">
    <source>
        <dbReference type="EMBL" id="KAI4802087.1"/>
    </source>
</evidence>
<comment type="caution">
    <text evidence="1">The sequence shown here is derived from an EMBL/GenBank/DDBJ whole genome shotgun (WGS) entry which is preliminary data.</text>
</comment>
<protein>
    <submittedName>
        <fullName evidence="1">Uncharacterized protein</fullName>
    </submittedName>
</protein>
<organism evidence="1 2">
    <name type="scientific">Chaenocephalus aceratus</name>
    <name type="common">Blackfin icefish</name>
    <name type="synonym">Chaenichthys aceratus</name>
    <dbReference type="NCBI Taxonomy" id="36190"/>
    <lineage>
        <taxon>Eukaryota</taxon>
        <taxon>Metazoa</taxon>
        <taxon>Chordata</taxon>
        <taxon>Craniata</taxon>
        <taxon>Vertebrata</taxon>
        <taxon>Euteleostomi</taxon>
        <taxon>Actinopterygii</taxon>
        <taxon>Neopterygii</taxon>
        <taxon>Teleostei</taxon>
        <taxon>Neoteleostei</taxon>
        <taxon>Acanthomorphata</taxon>
        <taxon>Eupercaria</taxon>
        <taxon>Perciformes</taxon>
        <taxon>Notothenioidei</taxon>
        <taxon>Channichthyidae</taxon>
        <taxon>Chaenocephalus</taxon>
    </lineage>
</organism>
<dbReference type="EMBL" id="CM043808">
    <property type="protein sequence ID" value="KAI4802087.1"/>
    <property type="molecule type" value="Genomic_DNA"/>
</dbReference>
<sequence length="418" mass="46370">MNSPKKDGDDDVPVKDPVKYGELVILGYNGSLPTGDRGRRKSRFALYRRAKANGVKPSAVHILNTPQDTKAVHSRGQHSISFTLSRNQTVVVEYCHDNSTDMFQIGRSTESPIDFVVTDTSGGGKEGEDPSIAPSTISRFACRVVCERNPPYTARIYAAGFDSSKNIFLGEKATKWKNPDGHMDGLTTNGVLVMHPEGFPEDPKQGLWREISVCGTFMPCGRHALDPPVENWRRVRAVRYVTVLWWTCEGLMRAPTLRHLEALRQELNASRPQCPVGLSTLAFPSLPRSHSLEERQPWVYLTCGHVHGRHNWGQRPEGVEMPGEGEVSTTRRECPLCRTVGPYVALWLGCEPAVYVDAGAPTHAFVPCGHVCSERTARYWAETPLPHGTHAFRPVCPFCSSALSTPGWTRLIFQGPID</sequence>
<name>A0ACB9VRC7_CHAAC</name>
<keyword evidence="2" id="KW-1185">Reference proteome</keyword>
<evidence type="ECO:0000313" key="2">
    <source>
        <dbReference type="Proteomes" id="UP001057452"/>
    </source>
</evidence>